<dbReference type="SUPFAM" id="SSF63737">
    <property type="entry name" value="Leukotriene A4 hydrolase N-terminal domain"/>
    <property type="match status" value="1"/>
</dbReference>
<dbReference type="InterPro" id="IPR001930">
    <property type="entry name" value="Peptidase_M1"/>
</dbReference>
<reference evidence="12" key="1">
    <citation type="submission" date="2020-05" db="EMBL/GenBank/DDBJ databases">
        <authorList>
            <person name="Chiriac C."/>
            <person name="Salcher M."/>
            <person name="Ghai R."/>
            <person name="Kavagutti S V."/>
        </authorList>
    </citation>
    <scope>NUCLEOTIDE SEQUENCE</scope>
</reference>
<dbReference type="FunFam" id="1.10.390.10:FF:000006">
    <property type="entry name" value="Puromycin-sensitive aminopeptidase"/>
    <property type="match status" value="1"/>
</dbReference>
<dbReference type="InterPro" id="IPR014782">
    <property type="entry name" value="Peptidase_M1_dom"/>
</dbReference>
<accession>A0A6J6QF21</accession>
<dbReference type="PANTHER" id="PTHR11533:SF174">
    <property type="entry name" value="PUROMYCIN-SENSITIVE AMINOPEPTIDASE-RELATED"/>
    <property type="match status" value="1"/>
</dbReference>
<evidence type="ECO:0000313" key="12">
    <source>
        <dbReference type="EMBL" id="CAB4706354.1"/>
    </source>
</evidence>
<evidence type="ECO:0000256" key="8">
    <source>
        <dbReference type="ARBA" id="ARBA00023049"/>
    </source>
</evidence>
<protein>
    <submittedName>
        <fullName evidence="12">Unannotated protein</fullName>
    </submittedName>
</protein>
<keyword evidence="3" id="KW-0031">Aminopeptidase</keyword>
<comment type="cofactor">
    <cofactor evidence="1">
        <name>Zn(2+)</name>
        <dbReference type="ChEBI" id="CHEBI:29105"/>
    </cofactor>
</comment>
<sequence>MTPDPYRLPRSVAPRHYHLELTPDLGAATFAGRARIDLDIREVTDTLVLNAIELSIASCTVDGQSATFSLDDELERLTVRLTTPLVPGASVLDIEFTGILNDKLRGWYRSTYTDESGNERVVAATQMQATDCRRAFPCWDEPDFKSVFSITLVVDPGHLAVSNAPEVSSQLRGDGKRVVQFADTMLMSTYLVAMVVGPLAVTAPVDVDGTPLRIVHIPGKEHLTVFGLDAAAAGLRFFERFYGIPYPGRKIDLVALADFAAGAMENLGCITFREALLLIDPESSTQAEQQRVVDVVTHELAHMWFGDLVTMRWWNGIWLNEAFATFMEVDATDDYRPDWKRWTSFALERATAFEVDSLVATRPVEFEVRSPADADGMFDVLTYQKGGALLRMLQQYLGADRFRDGVRHYLALHSYGNTETSDLWDAIEQATGDPVRRLMDSWIWQPGFPIVSASLEGSRLTLQQERFGYSSEAAGDPTVWLVPLHIREMSAGGEHHRTVLLTDRTTVVELDDPDTTVIVNAGGHGYLRVAYDPSLRARITGDVLARLETIDRYNLVADAWASVVAGRLAASEFLALITNFGNETDLAVWQAVDAGLRVCDRLVADGARARLADNIAALVRPALSRLGWDRRPNEDQLTSQLRGLLVQTLAVRGRDTEAAERCRGIVASSLGGAADIDPELLAAATAVVAAIGNEQDYDAFVEQFRAADTPQEQLRFLYALAEFDRDGLVRRTVDFAFSDEVKTQNAPFLIGRAIANRVNGHVAWELLRQRWDEANTRFPGNTIVRMVDPVKLLDRAEHLASVQGFFAEHDIPQGAKTLAQILERQRVNAAVRGRESERLSNSL</sequence>
<dbReference type="InterPro" id="IPR027268">
    <property type="entry name" value="Peptidase_M4/M1_CTD_sf"/>
</dbReference>
<proteinExistence type="inferred from homology"/>
<dbReference type="PANTHER" id="PTHR11533">
    <property type="entry name" value="PROTEASE M1 ZINC METALLOPROTEASE"/>
    <property type="match status" value="1"/>
</dbReference>
<dbReference type="InterPro" id="IPR042097">
    <property type="entry name" value="Aminopeptidase_N-like_N_sf"/>
</dbReference>
<gene>
    <name evidence="12" type="ORF">UFOPK2602_00880</name>
</gene>
<dbReference type="CDD" id="cd09601">
    <property type="entry name" value="M1_APN-Q_like"/>
    <property type="match status" value="1"/>
</dbReference>
<evidence type="ECO:0000256" key="3">
    <source>
        <dbReference type="ARBA" id="ARBA00022438"/>
    </source>
</evidence>
<dbReference type="InterPro" id="IPR034016">
    <property type="entry name" value="M1_APN-typ"/>
</dbReference>
<keyword evidence="5" id="KW-0479">Metal-binding</keyword>
<organism evidence="12">
    <name type="scientific">freshwater metagenome</name>
    <dbReference type="NCBI Taxonomy" id="449393"/>
    <lineage>
        <taxon>unclassified sequences</taxon>
        <taxon>metagenomes</taxon>
        <taxon>ecological metagenomes</taxon>
    </lineage>
</organism>
<feature type="domain" description="Aminopeptidase N-like N-terminal" evidence="11">
    <location>
        <begin position="14"/>
        <end position="191"/>
    </location>
</feature>
<dbReference type="GO" id="GO:0005615">
    <property type="term" value="C:extracellular space"/>
    <property type="evidence" value="ECO:0007669"/>
    <property type="project" value="TreeGrafter"/>
</dbReference>
<dbReference type="GO" id="GO:0042277">
    <property type="term" value="F:peptide binding"/>
    <property type="evidence" value="ECO:0007669"/>
    <property type="project" value="TreeGrafter"/>
</dbReference>
<comment type="similarity">
    <text evidence="2">Belongs to the peptidase M1 family.</text>
</comment>
<evidence type="ECO:0000259" key="10">
    <source>
        <dbReference type="Pfam" id="PF11838"/>
    </source>
</evidence>
<keyword evidence="6" id="KW-0378">Hydrolase</keyword>
<dbReference type="GO" id="GO:0070006">
    <property type="term" value="F:metalloaminopeptidase activity"/>
    <property type="evidence" value="ECO:0007669"/>
    <property type="project" value="TreeGrafter"/>
</dbReference>
<keyword evidence="8" id="KW-0482">Metalloprotease</keyword>
<dbReference type="SUPFAM" id="SSF55486">
    <property type="entry name" value="Metalloproteases ('zincins'), catalytic domain"/>
    <property type="match status" value="1"/>
</dbReference>
<evidence type="ECO:0000256" key="5">
    <source>
        <dbReference type="ARBA" id="ARBA00022723"/>
    </source>
</evidence>
<evidence type="ECO:0000256" key="1">
    <source>
        <dbReference type="ARBA" id="ARBA00001947"/>
    </source>
</evidence>
<evidence type="ECO:0000259" key="11">
    <source>
        <dbReference type="Pfam" id="PF17900"/>
    </source>
</evidence>
<evidence type="ECO:0000256" key="7">
    <source>
        <dbReference type="ARBA" id="ARBA00022833"/>
    </source>
</evidence>
<dbReference type="Pfam" id="PF11838">
    <property type="entry name" value="ERAP1_C"/>
    <property type="match status" value="1"/>
</dbReference>
<dbReference type="Gene3D" id="2.60.40.1910">
    <property type="match status" value="1"/>
</dbReference>
<dbReference type="GO" id="GO:0016020">
    <property type="term" value="C:membrane"/>
    <property type="evidence" value="ECO:0007669"/>
    <property type="project" value="TreeGrafter"/>
</dbReference>
<dbReference type="Pfam" id="PF01433">
    <property type="entry name" value="Peptidase_M1"/>
    <property type="match status" value="1"/>
</dbReference>
<dbReference type="GO" id="GO:0005737">
    <property type="term" value="C:cytoplasm"/>
    <property type="evidence" value="ECO:0007669"/>
    <property type="project" value="TreeGrafter"/>
</dbReference>
<evidence type="ECO:0000259" key="9">
    <source>
        <dbReference type="Pfam" id="PF01433"/>
    </source>
</evidence>
<keyword evidence="7" id="KW-0862">Zinc</keyword>
<dbReference type="EMBL" id="CAEZXX010000049">
    <property type="protein sequence ID" value="CAB4706354.1"/>
    <property type="molecule type" value="Genomic_DNA"/>
</dbReference>
<dbReference type="InterPro" id="IPR024571">
    <property type="entry name" value="ERAP1-like_C_dom"/>
</dbReference>
<dbReference type="InterPro" id="IPR045357">
    <property type="entry name" value="Aminopeptidase_N-like_N"/>
</dbReference>
<evidence type="ECO:0000256" key="4">
    <source>
        <dbReference type="ARBA" id="ARBA00022670"/>
    </source>
</evidence>
<name>A0A6J6QF21_9ZZZZ</name>
<dbReference type="Pfam" id="PF17900">
    <property type="entry name" value="Peptidase_M1_N"/>
    <property type="match status" value="1"/>
</dbReference>
<dbReference type="GO" id="GO:0043171">
    <property type="term" value="P:peptide catabolic process"/>
    <property type="evidence" value="ECO:0007669"/>
    <property type="project" value="TreeGrafter"/>
</dbReference>
<dbReference type="GO" id="GO:0006508">
    <property type="term" value="P:proteolysis"/>
    <property type="evidence" value="ECO:0007669"/>
    <property type="project" value="UniProtKB-KW"/>
</dbReference>
<evidence type="ECO:0000256" key="2">
    <source>
        <dbReference type="ARBA" id="ARBA00010136"/>
    </source>
</evidence>
<dbReference type="PRINTS" id="PR00756">
    <property type="entry name" value="ALADIPTASE"/>
</dbReference>
<evidence type="ECO:0000256" key="6">
    <source>
        <dbReference type="ARBA" id="ARBA00022801"/>
    </source>
</evidence>
<dbReference type="Gene3D" id="1.25.50.20">
    <property type="match status" value="1"/>
</dbReference>
<feature type="domain" description="Peptidase M1 membrane alanine aminopeptidase" evidence="9">
    <location>
        <begin position="227"/>
        <end position="442"/>
    </location>
</feature>
<dbReference type="Gene3D" id="2.60.40.1730">
    <property type="entry name" value="tricorn interacting facor f3 domain"/>
    <property type="match status" value="1"/>
</dbReference>
<dbReference type="InterPro" id="IPR050344">
    <property type="entry name" value="Peptidase_M1_aminopeptidases"/>
</dbReference>
<dbReference type="GO" id="GO:0008270">
    <property type="term" value="F:zinc ion binding"/>
    <property type="evidence" value="ECO:0007669"/>
    <property type="project" value="InterPro"/>
</dbReference>
<feature type="domain" description="ERAP1-like C-terminal" evidence="10">
    <location>
        <begin position="517"/>
        <end position="826"/>
    </location>
</feature>
<dbReference type="AlphaFoldDB" id="A0A6J6QF21"/>
<dbReference type="Gene3D" id="1.10.390.10">
    <property type="entry name" value="Neutral Protease Domain 2"/>
    <property type="match status" value="1"/>
</dbReference>
<keyword evidence="4" id="KW-0645">Protease</keyword>